<evidence type="ECO:0000259" key="4">
    <source>
        <dbReference type="Pfam" id="PF00149"/>
    </source>
</evidence>
<sequence length="437" mass="50195">MALIAFVLLGIALSTHAAVYITPEQIHLSYGVDPTQMVVTWSTMNATQTTVGMIALQASLRPSYTPVEGTSEKFVDPGTLHHTQYIHTVIFTGLIPGQIYVYRVGTRPESVWSDQFTFHAMKDGTDWSPSVALYGDFGFSNHQSLQRLSIDKDKNMYDAILHVGDLAYDMDSDNGYVGDKFMNMIQPLAAELPYMTCPGNHENAYNFTHYKARFNMPTDMNGDNMFYSFNMGPVHFISLSTEHYFFLQYGVTQILRQYYWLIEDLEEATKPENRKLRPWIITMGHRPMYCSNTDKDDCTKWHSIVRDGIPFIHKFGLEKIFYEHGVDLMFWAHEHSYERLWPTFDDKVYNGSLKEPYTNPRAPVHIITGSAGCQEDHDSFIPDPRGWSAFRSDDYGYTRMKVFNSTHLYLEQVSDDKDGAVIDSLMIIKDSHGPYKN</sequence>
<dbReference type="Gene3D" id="3.60.21.10">
    <property type="match status" value="1"/>
</dbReference>
<evidence type="ECO:0000259" key="6">
    <source>
        <dbReference type="Pfam" id="PF16656"/>
    </source>
</evidence>
<accession>A0A9D4R239</accession>
<dbReference type="PANTHER" id="PTHR45867">
    <property type="entry name" value="PURPLE ACID PHOSPHATASE"/>
    <property type="match status" value="1"/>
</dbReference>
<dbReference type="AlphaFoldDB" id="A0A9D4R239"/>
<protein>
    <recommendedName>
        <fullName evidence="3">Purple acid phosphatase</fullName>
        <ecNumber evidence="3">3.1.3.2</ecNumber>
    </recommendedName>
</protein>
<dbReference type="InterPro" id="IPR004843">
    <property type="entry name" value="Calcineurin-like_PHP"/>
</dbReference>
<name>A0A9D4R239_DREPO</name>
<evidence type="ECO:0000256" key="2">
    <source>
        <dbReference type="ARBA" id="ARBA00023180"/>
    </source>
</evidence>
<dbReference type="InterPro" id="IPR025733">
    <property type="entry name" value="PAPs_C"/>
</dbReference>
<dbReference type="InterPro" id="IPR008963">
    <property type="entry name" value="Purple_acid_Pase-like_N"/>
</dbReference>
<dbReference type="InterPro" id="IPR029052">
    <property type="entry name" value="Metallo-depent_PP-like"/>
</dbReference>
<feature type="domain" description="Purple acid phosphatase N-terminal" evidence="6">
    <location>
        <begin position="23"/>
        <end position="119"/>
    </location>
</feature>
<dbReference type="GO" id="GO:0003993">
    <property type="term" value="F:acid phosphatase activity"/>
    <property type="evidence" value="ECO:0007669"/>
    <property type="project" value="UniProtKB-EC"/>
</dbReference>
<feature type="domain" description="Calcineurin-like phosphoesterase" evidence="4">
    <location>
        <begin position="132"/>
        <end position="337"/>
    </location>
</feature>
<dbReference type="CDD" id="cd00839">
    <property type="entry name" value="MPP_PAPs"/>
    <property type="match status" value="1"/>
</dbReference>
<proteinExistence type="inferred from homology"/>
<feature type="domain" description="Purple acid phosphatase C-terminal" evidence="5">
    <location>
        <begin position="362"/>
        <end position="424"/>
    </location>
</feature>
<dbReference type="GO" id="GO:0046872">
    <property type="term" value="F:metal ion binding"/>
    <property type="evidence" value="ECO:0007669"/>
    <property type="project" value="InterPro"/>
</dbReference>
<comment type="catalytic activity">
    <reaction evidence="3">
        <text>a phosphate monoester + H2O = an alcohol + phosphate</text>
        <dbReference type="Rhea" id="RHEA:15017"/>
        <dbReference type="ChEBI" id="CHEBI:15377"/>
        <dbReference type="ChEBI" id="CHEBI:30879"/>
        <dbReference type="ChEBI" id="CHEBI:43474"/>
        <dbReference type="ChEBI" id="CHEBI:67140"/>
        <dbReference type="EC" id="3.1.3.2"/>
    </reaction>
</comment>
<comment type="caution">
    <text evidence="7">The sequence shown here is derived from an EMBL/GenBank/DDBJ whole genome shotgun (WGS) entry which is preliminary data.</text>
</comment>
<evidence type="ECO:0000259" key="5">
    <source>
        <dbReference type="Pfam" id="PF14008"/>
    </source>
</evidence>
<dbReference type="SUPFAM" id="SSF49363">
    <property type="entry name" value="Purple acid phosphatase, N-terminal domain"/>
    <property type="match status" value="1"/>
</dbReference>
<keyword evidence="1 3" id="KW-0732">Signal</keyword>
<dbReference type="OrthoDB" id="45007at2759"/>
<evidence type="ECO:0000256" key="1">
    <source>
        <dbReference type="ARBA" id="ARBA00022729"/>
    </source>
</evidence>
<dbReference type="Pfam" id="PF00149">
    <property type="entry name" value="Metallophos"/>
    <property type="match status" value="1"/>
</dbReference>
<gene>
    <name evidence="7" type="ORF">DPMN_093833</name>
</gene>
<keyword evidence="3" id="KW-0378">Hydrolase</keyword>
<reference evidence="7" key="1">
    <citation type="journal article" date="2019" name="bioRxiv">
        <title>The Genome of the Zebra Mussel, Dreissena polymorpha: A Resource for Invasive Species Research.</title>
        <authorList>
            <person name="McCartney M.A."/>
            <person name="Auch B."/>
            <person name="Kono T."/>
            <person name="Mallez S."/>
            <person name="Zhang Y."/>
            <person name="Obille A."/>
            <person name="Becker A."/>
            <person name="Abrahante J.E."/>
            <person name="Garbe J."/>
            <person name="Badalamenti J.P."/>
            <person name="Herman A."/>
            <person name="Mangelson H."/>
            <person name="Liachko I."/>
            <person name="Sullivan S."/>
            <person name="Sone E.D."/>
            <person name="Koren S."/>
            <person name="Silverstein K.A.T."/>
            <person name="Beckman K.B."/>
            <person name="Gohl D.M."/>
        </authorList>
    </citation>
    <scope>NUCLEOTIDE SEQUENCE</scope>
    <source>
        <strain evidence="7">Duluth1</strain>
        <tissue evidence="7">Whole animal</tissue>
    </source>
</reference>
<dbReference type="Pfam" id="PF16656">
    <property type="entry name" value="Pur_ac_phosph_N"/>
    <property type="match status" value="1"/>
</dbReference>
<comment type="similarity">
    <text evidence="3">Belongs to the metallophosphoesterase superfamily. Purple acid phosphatase family.</text>
</comment>
<reference evidence="7" key="2">
    <citation type="submission" date="2020-11" db="EMBL/GenBank/DDBJ databases">
        <authorList>
            <person name="McCartney M.A."/>
            <person name="Auch B."/>
            <person name="Kono T."/>
            <person name="Mallez S."/>
            <person name="Becker A."/>
            <person name="Gohl D.M."/>
            <person name="Silverstein K.A.T."/>
            <person name="Koren S."/>
            <person name="Bechman K.B."/>
            <person name="Herman A."/>
            <person name="Abrahante J.E."/>
            <person name="Garbe J."/>
        </authorList>
    </citation>
    <scope>NUCLEOTIDE SEQUENCE</scope>
    <source>
        <strain evidence="7">Duluth1</strain>
        <tissue evidence="7">Whole animal</tissue>
    </source>
</reference>
<dbReference type="Gene3D" id="2.60.40.380">
    <property type="entry name" value="Purple acid phosphatase-like, N-terminal"/>
    <property type="match status" value="1"/>
</dbReference>
<keyword evidence="8" id="KW-1185">Reference proteome</keyword>
<dbReference type="SUPFAM" id="SSF56300">
    <property type="entry name" value="Metallo-dependent phosphatases"/>
    <property type="match status" value="1"/>
</dbReference>
<dbReference type="InterPro" id="IPR041792">
    <property type="entry name" value="MPP_PAP"/>
</dbReference>
<organism evidence="7 8">
    <name type="scientific">Dreissena polymorpha</name>
    <name type="common">Zebra mussel</name>
    <name type="synonym">Mytilus polymorpha</name>
    <dbReference type="NCBI Taxonomy" id="45954"/>
    <lineage>
        <taxon>Eukaryota</taxon>
        <taxon>Metazoa</taxon>
        <taxon>Spiralia</taxon>
        <taxon>Lophotrochozoa</taxon>
        <taxon>Mollusca</taxon>
        <taxon>Bivalvia</taxon>
        <taxon>Autobranchia</taxon>
        <taxon>Heteroconchia</taxon>
        <taxon>Euheterodonta</taxon>
        <taxon>Imparidentia</taxon>
        <taxon>Neoheterodontei</taxon>
        <taxon>Myida</taxon>
        <taxon>Dreissenoidea</taxon>
        <taxon>Dreissenidae</taxon>
        <taxon>Dreissena</taxon>
    </lineage>
</organism>
<feature type="chain" id="PRO_5039748877" description="Purple acid phosphatase" evidence="3">
    <location>
        <begin position="18"/>
        <end position="437"/>
    </location>
</feature>
<evidence type="ECO:0000313" key="8">
    <source>
        <dbReference type="Proteomes" id="UP000828390"/>
    </source>
</evidence>
<dbReference type="Proteomes" id="UP000828390">
    <property type="component" value="Unassembled WGS sequence"/>
</dbReference>
<evidence type="ECO:0000256" key="3">
    <source>
        <dbReference type="RuleBase" id="RU361203"/>
    </source>
</evidence>
<dbReference type="EC" id="3.1.3.2" evidence="3"/>
<evidence type="ECO:0000313" key="7">
    <source>
        <dbReference type="EMBL" id="KAH3851353.1"/>
    </source>
</evidence>
<dbReference type="Pfam" id="PF14008">
    <property type="entry name" value="Metallophos_C"/>
    <property type="match status" value="1"/>
</dbReference>
<feature type="signal peptide" evidence="3">
    <location>
        <begin position="1"/>
        <end position="17"/>
    </location>
</feature>
<dbReference type="InterPro" id="IPR015914">
    <property type="entry name" value="PAPs_N"/>
</dbReference>
<keyword evidence="2" id="KW-0325">Glycoprotein</keyword>
<dbReference type="EMBL" id="JAIWYP010000003">
    <property type="protein sequence ID" value="KAH3851353.1"/>
    <property type="molecule type" value="Genomic_DNA"/>
</dbReference>
<dbReference type="PANTHER" id="PTHR45867:SF3">
    <property type="entry name" value="ACID PHOSPHATASE TYPE 7"/>
    <property type="match status" value="1"/>
</dbReference>